<feature type="signal peptide" evidence="3">
    <location>
        <begin position="1"/>
        <end position="16"/>
    </location>
</feature>
<dbReference type="GO" id="GO:0030198">
    <property type="term" value="P:extracellular matrix organization"/>
    <property type="evidence" value="ECO:0007669"/>
    <property type="project" value="TreeGrafter"/>
</dbReference>
<feature type="chain" id="PRO_5005793481" evidence="3">
    <location>
        <begin position="17"/>
        <end position="783"/>
    </location>
</feature>
<organism evidence="6 7">
    <name type="scientific">Drosophila busckii</name>
    <name type="common">Fruit fly</name>
    <dbReference type="NCBI Taxonomy" id="30019"/>
    <lineage>
        <taxon>Eukaryota</taxon>
        <taxon>Metazoa</taxon>
        <taxon>Ecdysozoa</taxon>
        <taxon>Arthropoda</taxon>
        <taxon>Hexapoda</taxon>
        <taxon>Insecta</taxon>
        <taxon>Pterygota</taxon>
        <taxon>Neoptera</taxon>
        <taxon>Endopterygota</taxon>
        <taxon>Diptera</taxon>
        <taxon>Brachycera</taxon>
        <taxon>Muscomorpha</taxon>
        <taxon>Ephydroidea</taxon>
        <taxon>Drosophilidae</taxon>
        <taxon>Drosophila</taxon>
    </lineage>
</organism>
<dbReference type="InterPro" id="IPR000782">
    <property type="entry name" value="FAS1_domain"/>
</dbReference>
<dbReference type="InterPro" id="IPR036378">
    <property type="entry name" value="FAS1_dom_sf"/>
</dbReference>
<feature type="domain" description="FAS1" evidence="4">
    <location>
        <begin position="480"/>
        <end position="622"/>
    </location>
</feature>
<dbReference type="FunFam" id="2.30.180.10:FF:000031">
    <property type="entry name" value="periostin isoform X1"/>
    <property type="match status" value="1"/>
</dbReference>
<feature type="domain" description="FAS1" evidence="4">
    <location>
        <begin position="335"/>
        <end position="476"/>
    </location>
</feature>
<feature type="domain" description="FAS1" evidence="4">
    <location>
        <begin position="626"/>
        <end position="762"/>
    </location>
</feature>
<evidence type="ECO:0000256" key="3">
    <source>
        <dbReference type="SAM" id="SignalP"/>
    </source>
</evidence>
<dbReference type="EMBL" id="CP012526">
    <property type="protein sequence ID" value="ALC45910.1"/>
    <property type="molecule type" value="Genomic_DNA"/>
</dbReference>
<reference evidence="6 7" key="1">
    <citation type="submission" date="2015-08" db="EMBL/GenBank/DDBJ databases">
        <title>Ancestral chromatin configuration constrains chromatin evolution on differentiating sex chromosomes in Drosophila.</title>
        <authorList>
            <person name="Zhou Q."/>
            <person name="Bachtrog D."/>
        </authorList>
    </citation>
    <scope>NUCLEOTIDE SEQUENCE [LARGE SCALE GENOMIC DNA]</scope>
    <source>
        <tissue evidence="6">Whole larvae</tissue>
    </source>
</reference>
<dbReference type="GO" id="GO:0050839">
    <property type="term" value="F:cell adhesion molecule binding"/>
    <property type="evidence" value="ECO:0007669"/>
    <property type="project" value="TreeGrafter"/>
</dbReference>
<proteinExistence type="predicted"/>
<dbReference type="OMA" id="IRINEFY"/>
<dbReference type="GO" id="GO:0031012">
    <property type="term" value="C:extracellular matrix"/>
    <property type="evidence" value="ECO:0007669"/>
    <property type="project" value="TreeGrafter"/>
</dbReference>
<dbReference type="GO" id="GO:0007155">
    <property type="term" value="P:cell adhesion"/>
    <property type="evidence" value="ECO:0007669"/>
    <property type="project" value="TreeGrafter"/>
</dbReference>
<dbReference type="FunFam" id="2.30.180.10:FF:000025">
    <property type="entry name" value="Midline fasciclin, isoform F"/>
    <property type="match status" value="1"/>
</dbReference>
<evidence type="ECO:0000313" key="6">
    <source>
        <dbReference type="EMBL" id="ALC45910.1"/>
    </source>
</evidence>
<dbReference type="Proteomes" id="UP000494163">
    <property type="component" value="Chromosome 3R"/>
</dbReference>
<dbReference type="InterPro" id="IPR011489">
    <property type="entry name" value="EMI_domain"/>
</dbReference>
<dbReference type="STRING" id="30019.A0A0M4EPA9"/>
<dbReference type="FunFam" id="2.30.180.10:FF:000023">
    <property type="entry name" value="periostin isoform X2"/>
    <property type="match status" value="1"/>
</dbReference>
<gene>
    <name evidence="6" type="ORF">Dbus_chr3Rg660</name>
</gene>
<dbReference type="OrthoDB" id="286301at2759"/>
<evidence type="ECO:0000259" key="5">
    <source>
        <dbReference type="PROSITE" id="PS51041"/>
    </source>
</evidence>
<dbReference type="AlphaFoldDB" id="A0A0M4EPA9"/>
<dbReference type="SUPFAM" id="SSF82153">
    <property type="entry name" value="FAS1 domain"/>
    <property type="match status" value="4"/>
</dbReference>
<feature type="domain" description="FAS1" evidence="4">
    <location>
        <begin position="188"/>
        <end position="331"/>
    </location>
</feature>
<dbReference type="SMR" id="A0A0M4EPA9"/>
<keyword evidence="2" id="KW-1015">Disulfide bond</keyword>
<sequence length="783" mass="88163">MLKLWVFLLWAYATYAIPFYDDFVSDVKDVEFIPIEEQRSGRQDGQLTLSQLPVSRSNLNPFAVGALTTDVKSPKPSEIFLQSFPFFSGEFLTTLEGFVVGSNLESWWKGQNVCTKKEESENATDETDVGEVSDTFHFTVNSCDVKPNKYVCTKIVNQNGNKKTLTLTRQCCYGYGRPNNAQLTTPCEKIKINDIETTAQLMGAKQFIESGKYSGDLGEMLRKDKPLTLFIPNDAAFQEYRDQHHEENNVGRAQTSIFKLHSVLDDVQLENILSEKLLNSAQANQKIRINAYQLPHSLGTEYYRYSANCVPIGSHDRLSKQAVLHTLTGVLKPLTKTVMDIIRERVDISIMRNVLEKTNMSALLETDQPVTIFVPTNEAFKKLEPHLRRALMKGLGCASNILKNHMLDFTFCSLAMVPGGNTTTYNLLGEPLLLNRKQRVLNQTEIDSININNAAKILDIDIMGTNGVLHVIDTVLPTASALPMTSLMLEKNLTIFKRLIEASGFDDELDDLYNVTVFAPTDSALQHSVWSQLLYEEPEHLKDNKDLWEFLNYHVIKPMIKTCDLSESSLPTMAGTNVRLNLYSTHGLFSDVFNRATVNCARLVYFDADSCGSVLHQIDRPLSPPKNNLLQTLESNTNFSKFLELVRKANLTHLLSNNLQSLTLLVPKNDAFEEFSESAESKTFIQSTEEIEAQVKMHIVNDVVCCAGIIPTKWPFVRSIESISGERLRITRDRRPKIENAGVTKCDIVATNGILHEINDIIVPSSSAQTLTRSRHGDFEVYF</sequence>
<dbReference type="SMART" id="SM00554">
    <property type="entry name" value="FAS1"/>
    <property type="match status" value="4"/>
</dbReference>
<evidence type="ECO:0000256" key="1">
    <source>
        <dbReference type="ARBA" id="ARBA00022729"/>
    </source>
</evidence>
<evidence type="ECO:0000256" key="2">
    <source>
        <dbReference type="ARBA" id="ARBA00023157"/>
    </source>
</evidence>
<protein>
    <submittedName>
        <fullName evidence="6">Mfas</fullName>
    </submittedName>
</protein>
<dbReference type="InterPro" id="IPR050904">
    <property type="entry name" value="Adhesion/Biosynth-related"/>
</dbReference>
<feature type="domain" description="EMI" evidence="5">
    <location>
        <begin position="110"/>
        <end position="189"/>
    </location>
</feature>
<keyword evidence="1 3" id="KW-0732">Signal</keyword>
<dbReference type="PANTHER" id="PTHR10900">
    <property type="entry name" value="PERIOSTIN-RELATED"/>
    <property type="match status" value="1"/>
</dbReference>
<dbReference type="Pfam" id="PF02469">
    <property type="entry name" value="Fasciclin"/>
    <property type="match status" value="4"/>
</dbReference>
<name>A0A0M4EPA9_DROBS</name>
<dbReference type="Gene3D" id="2.30.180.10">
    <property type="entry name" value="FAS1 domain"/>
    <property type="match status" value="4"/>
</dbReference>
<evidence type="ECO:0000259" key="4">
    <source>
        <dbReference type="PROSITE" id="PS50213"/>
    </source>
</evidence>
<dbReference type="PROSITE" id="PS51041">
    <property type="entry name" value="EMI"/>
    <property type="match status" value="1"/>
</dbReference>
<dbReference type="PROSITE" id="PS50213">
    <property type="entry name" value="FAS1"/>
    <property type="match status" value="4"/>
</dbReference>
<accession>A0A0M4EPA9</accession>
<dbReference type="PANTHER" id="PTHR10900:SF77">
    <property type="entry name" value="FI19380P1"/>
    <property type="match status" value="1"/>
</dbReference>
<dbReference type="GO" id="GO:0005615">
    <property type="term" value="C:extracellular space"/>
    <property type="evidence" value="ECO:0007669"/>
    <property type="project" value="TreeGrafter"/>
</dbReference>
<keyword evidence="7" id="KW-1185">Reference proteome</keyword>
<evidence type="ECO:0000313" key="7">
    <source>
        <dbReference type="Proteomes" id="UP000494163"/>
    </source>
</evidence>